<gene>
    <name evidence="1" type="ORF">QFC20_001128</name>
</gene>
<evidence type="ECO:0000313" key="1">
    <source>
        <dbReference type="EMBL" id="KAJ9115261.1"/>
    </source>
</evidence>
<protein>
    <submittedName>
        <fullName evidence="1">Uncharacterized protein</fullName>
    </submittedName>
</protein>
<organism evidence="1 2">
    <name type="scientific">Naganishia adeliensis</name>
    <dbReference type="NCBI Taxonomy" id="92952"/>
    <lineage>
        <taxon>Eukaryota</taxon>
        <taxon>Fungi</taxon>
        <taxon>Dikarya</taxon>
        <taxon>Basidiomycota</taxon>
        <taxon>Agaricomycotina</taxon>
        <taxon>Tremellomycetes</taxon>
        <taxon>Filobasidiales</taxon>
        <taxon>Filobasidiaceae</taxon>
        <taxon>Naganishia</taxon>
    </lineage>
</organism>
<keyword evidence="2" id="KW-1185">Reference proteome</keyword>
<name>A0ACC2WVV6_9TREE</name>
<evidence type="ECO:0000313" key="2">
    <source>
        <dbReference type="Proteomes" id="UP001230649"/>
    </source>
</evidence>
<dbReference type="EMBL" id="JASBWS010000006">
    <property type="protein sequence ID" value="KAJ9115261.1"/>
    <property type="molecule type" value="Genomic_DNA"/>
</dbReference>
<reference evidence="1" key="1">
    <citation type="submission" date="2023-04" db="EMBL/GenBank/DDBJ databases">
        <title>Draft Genome sequencing of Naganishia species isolated from polar environments using Oxford Nanopore Technology.</title>
        <authorList>
            <person name="Leo P."/>
            <person name="Venkateswaran K."/>
        </authorList>
    </citation>
    <scope>NUCLEOTIDE SEQUENCE</scope>
    <source>
        <strain evidence="1">MNA-CCFEE 5262</strain>
    </source>
</reference>
<dbReference type="Proteomes" id="UP001230649">
    <property type="component" value="Unassembled WGS sequence"/>
</dbReference>
<proteinExistence type="predicted"/>
<comment type="caution">
    <text evidence="1">The sequence shown here is derived from an EMBL/GenBank/DDBJ whole genome shotgun (WGS) entry which is preliminary data.</text>
</comment>
<sequence length="526" mass="55766">MSRRNLSAYDNKLVASTLSHPSSAAPGSATQGGDTATLNSTTTTSPIAAVFPALHHVASSASFASAAHAATQAVHNSGTGFGNSGAYAAAHHGLSIPVTRSLSSMTSSSAGGGGQARPGIGAVIDANSHPSHPTSPWSVLTLHILPVFNGVPLAGSIEDLNVLVETHIKSCRTRSPRLYRRLVSSDLQELVSTGMLTVRAKLEETAVREDPQRLVVRIAEVWGFFWGLLPTLQGVFLPISLLANDDQTDGQDAADSASYAPNVRRLLLSGFLLHILLPILPTLVDALDPLQYTSSRPPTTPSEDDPHTSSSHGSEPAPIPLPTADHLARIKHMSLILSTQARGSDFFTPFEQGRVPGAHEGLGMDDSVDMDPSQRDLFNRYAVQNLLRAVAELKQQGHYHAGPSESPSATDAGFFSTTRQPSGKPAYPASVFRDHSDSGWASQRPAPPRTRLYSAGERSDDSRSYLGVRAPLDRQSSLDLEAGEGGGSEEFARSGTLTPGALEEGMTRRPSAVSQETMDARRSGRV</sequence>
<accession>A0ACC2WVV6</accession>